<protein>
    <submittedName>
        <fullName evidence="3">Uncharacterized protein</fullName>
    </submittedName>
</protein>
<keyword evidence="2" id="KW-0472">Membrane</keyword>
<name>A0A8D9EGX4_9HEMI</name>
<organism evidence="3">
    <name type="scientific">Cacopsylla melanoneura</name>
    <dbReference type="NCBI Taxonomy" id="428564"/>
    <lineage>
        <taxon>Eukaryota</taxon>
        <taxon>Metazoa</taxon>
        <taxon>Ecdysozoa</taxon>
        <taxon>Arthropoda</taxon>
        <taxon>Hexapoda</taxon>
        <taxon>Insecta</taxon>
        <taxon>Pterygota</taxon>
        <taxon>Neoptera</taxon>
        <taxon>Paraneoptera</taxon>
        <taxon>Hemiptera</taxon>
        <taxon>Sternorrhyncha</taxon>
        <taxon>Psylloidea</taxon>
        <taxon>Psyllidae</taxon>
        <taxon>Psyllinae</taxon>
        <taxon>Cacopsylla</taxon>
    </lineage>
</organism>
<dbReference type="EMBL" id="HBUF01535063">
    <property type="protein sequence ID" value="CAG6753042.1"/>
    <property type="molecule type" value="Transcribed_RNA"/>
</dbReference>
<dbReference type="EMBL" id="HBUF01535064">
    <property type="protein sequence ID" value="CAG6753043.1"/>
    <property type="molecule type" value="Transcribed_RNA"/>
</dbReference>
<feature type="transmembrane region" description="Helical" evidence="2">
    <location>
        <begin position="38"/>
        <end position="57"/>
    </location>
</feature>
<sequence>MPLDYQSISSVTSLFFIVSTLATTVQLQFNYSSTTMDFSKIISFTLVLVCLVSLASCNPTPAAATESTTPAAATGSTTPAGTGTTTAGTHGTGTTTAGTGTTTAGTGTTTAGSTTTEEY</sequence>
<dbReference type="AlphaFoldDB" id="A0A8D9EGX4"/>
<proteinExistence type="predicted"/>
<evidence type="ECO:0000256" key="1">
    <source>
        <dbReference type="SAM" id="MobiDB-lite"/>
    </source>
</evidence>
<keyword evidence="2" id="KW-0812">Transmembrane</keyword>
<evidence type="ECO:0000256" key="2">
    <source>
        <dbReference type="SAM" id="Phobius"/>
    </source>
</evidence>
<evidence type="ECO:0000313" key="3">
    <source>
        <dbReference type="EMBL" id="CAG6753042.1"/>
    </source>
</evidence>
<reference evidence="3" key="1">
    <citation type="submission" date="2021-05" db="EMBL/GenBank/DDBJ databases">
        <authorList>
            <person name="Alioto T."/>
            <person name="Alioto T."/>
            <person name="Gomez Garrido J."/>
        </authorList>
    </citation>
    <scope>NUCLEOTIDE SEQUENCE</scope>
</reference>
<keyword evidence="2" id="KW-1133">Transmembrane helix</keyword>
<accession>A0A8D9EGX4</accession>
<feature type="region of interest" description="Disordered" evidence="1">
    <location>
        <begin position="60"/>
        <end position="119"/>
    </location>
</feature>